<dbReference type="HAMAP" id="MF_00149">
    <property type="entry name" value="DNA_mis_repair"/>
    <property type="match status" value="1"/>
</dbReference>
<dbReference type="Proteomes" id="UP000017148">
    <property type="component" value="Unassembled WGS sequence"/>
</dbReference>
<keyword evidence="9" id="KW-1185">Reference proteome</keyword>
<comment type="caution">
    <text evidence="8">The sequence shown here is derived from an EMBL/GenBank/DDBJ whole genome shotgun (WGS) entry which is preliminary data.</text>
</comment>
<dbReference type="InterPro" id="IPR014762">
    <property type="entry name" value="DNA_mismatch_repair_CS"/>
</dbReference>
<evidence type="ECO:0000313" key="9">
    <source>
        <dbReference type="Proteomes" id="UP000017148"/>
    </source>
</evidence>
<dbReference type="InterPro" id="IPR020667">
    <property type="entry name" value="DNA_mismatch_repair_MutL"/>
</dbReference>
<evidence type="ECO:0000256" key="5">
    <source>
        <dbReference type="HAMAP-Rule" id="MF_00149"/>
    </source>
</evidence>
<dbReference type="GO" id="GO:0140664">
    <property type="term" value="F:ATP-dependent DNA damage sensor activity"/>
    <property type="evidence" value="ECO:0007669"/>
    <property type="project" value="InterPro"/>
</dbReference>
<proteinExistence type="inferred from homology"/>
<dbReference type="InterPro" id="IPR042120">
    <property type="entry name" value="MutL_C_dimsub"/>
</dbReference>
<dbReference type="GO" id="GO:0030983">
    <property type="term" value="F:mismatched DNA binding"/>
    <property type="evidence" value="ECO:0007669"/>
    <property type="project" value="InterPro"/>
</dbReference>
<evidence type="ECO:0000313" key="8">
    <source>
        <dbReference type="EMBL" id="ERP39272.1"/>
    </source>
</evidence>
<dbReference type="PANTHER" id="PTHR10073:SF12">
    <property type="entry name" value="DNA MISMATCH REPAIR PROTEIN MLH1"/>
    <property type="match status" value="1"/>
</dbReference>
<evidence type="ECO:0000256" key="4">
    <source>
        <dbReference type="ARBA" id="ARBA00023204"/>
    </source>
</evidence>
<dbReference type="InterPro" id="IPR037198">
    <property type="entry name" value="MutL_C_sf"/>
</dbReference>
<dbReference type="Gene3D" id="3.30.230.10">
    <property type="match status" value="1"/>
</dbReference>
<organism evidence="8 9">
    <name type="scientific">Chitinivibrio alkaliphilus ACht1</name>
    <dbReference type="NCBI Taxonomy" id="1313304"/>
    <lineage>
        <taxon>Bacteria</taxon>
        <taxon>Pseudomonadati</taxon>
        <taxon>Fibrobacterota</taxon>
        <taxon>Chitinivibrionia</taxon>
        <taxon>Chitinivibrionales</taxon>
        <taxon>Chitinivibrionaceae</taxon>
        <taxon>Chitinivibrio</taxon>
    </lineage>
</organism>
<dbReference type="eggNOG" id="COG0323">
    <property type="taxonomic scope" value="Bacteria"/>
</dbReference>
<evidence type="ECO:0000259" key="7">
    <source>
        <dbReference type="SMART" id="SM01340"/>
    </source>
</evidence>
<dbReference type="InterPro" id="IPR013507">
    <property type="entry name" value="DNA_mismatch_S5_2-like"/>
</dbReference>
<comment type="function">
    <text evidence="5">This protein is involved in the repair of mismatches in DNA. It is required for dam-dependent methyl-directed DNA mismatch repair. May act as a 'molecular matchmaker', a protein that promotes the formation of a stable complex between two or more DNA-binding proteins in an ATP-dependent manner without itself being part of a final effector complex.</text>
</comment>
<dbReference type="InterPro" id="IPR036890">
    <property type="entry name" value="HATPase_C_sf"/>
</dbReference>
<dbReference type="SUPFAM" id="SSF55874">
    <property type="entry name" value="ATPase domain of HSP90 chaperone/DNA topoisomerase II/histidine kinase"/>
    <property type="match status" value="1"/>
</dbReference>
<dbReference type="SUPFAM" id="SSF118116">
    <property type="entry name" value="DNA mismatch repair protein MutL"/>
    <property type="match status" value="1"/>
</dbReference>
<dbReference type="CDD" id="cd16926">
    <property type="entry name" value="HATPase_MutL-MLH-PMS-like"/>
    <property type="match status" value="1"/>
</dbReference>
<dbReference type="AlphaFoldDB" id="U7DB92"/>
<dbReference type="Gene3D" id="3.30.1540.20">
    <property type="entry name" value="MutL, C-terminal domain, dimerisation subdomain"/>
    <property type="match status" value="1"/>
</dbReference>
<dbReference type="GO" id="GO:0032300">
    <property type="term" value="C:mismatch repair complex"/>
    <property type="evidence" value="ECO:0007669"/>
    <property type="project" value="InterPro"/>
</dbReference>
<dbReference type="InterPro" id="IPR002099">
    <property type="entry name" value="MutL/Mlh/PMS"/>
</dbReference>
<evidence type="ECO:0000256" key="1">
    <source>
        <dbReference type="ARBA" id="ARBA00006082"/>
    </source>
</evidence>
<dbReference type="InterPro" id="IPR014790">
    <property type="entry name" value="MutL_C"/>
</dbReference>
<dbReference type="GO" id="GO:0005524">
    <property type="term" value="F:ATP binding"/>
    <property type="evidence" value="ECO:0007669"/>
    <property type="project" value="InterPro"/>
</dbReference>
<dbReference type="EMBL" id="ASJR01000001">
    <property type="protein sequence ID" value="ERP39272.1"/>
    <property type="molecule type" value="Genomic_DNA"/>
</dbReference>
<dbReference type="Pfam" id="PF08676">
    <property type="entry name" value="MutL_C"/>
    <property type="match status" value="1"/>
</dbReference>
<evidence type="ECO:0000256" key="3">
    <source>
        <dbReference type="ARBA" id="ARBA00022763"/>
    </source>
</evidence>
<dbReference type="InterPro" id="IPR020568">
    <property type="entry name" value="Ribosomal_Su5_D2-typ_SF"/>
</dbReference>
<dbReference type="GO" id="GO:0016887">
    <property type="term" value="F:ATP hydrolysis activity"/>
    <property type="evidence" value="ECO:0007669"/>
    <property type="project" value="InterPro"/>
</dbReference>
<dbReference type="Pfam" id="PF13589">
    <property type="entry name" value="HATPase_c_3"/>
    <property type="match status" value="1"/>
</dbReference>
<dbReference type="GO" id="GO:0006298">
    <property type="term" value="P:mismatch repair"/>
    <property type="evidence" value="ECO:0007669"/>
    <property type="project" value="UniProtKB-UniRule"/>
</dbReference>
<name>U7DB92_9BACT</name>
<reference evidence="8 9" key="1">
    <citation type="journal article" date="2013" name="Environ. Microbiol.">
        <title>Genome analysis of Chitinivibrio alkaliphilus gen. nov., sp. nov., a novel extremely haloalkaliphilic anaerobic chitinolytic bacterium from the candidate phylum Termite Group 3.</title>
        <authorList>
            <person name="Sorokin D.Y."/>
            <person name="Gumerov V.M."/>
            <person name="Rakitin A.L."/>
            <person name="Beletsky A.V."/>
            <person name="Damste J.S."/>
            <person name="Muyzer G."/>
            <person name="Mardanov A.V."/>
            <person name="Ravin N.V."/>
        </authorList>
    </citation>
    <scope>NUCLEOTIDE SEQUENCE [LARGE SCALE GENOMIC DNA]</scope>
    <source>
        <strain evidence="8 9">ACht1</strain>
    </source>
</reference>
<gene>
    <name evidence="5" type="primary">mutL</name>
    <name evidence="8" type="ORF">CALK_0063</name>
</gene>
<dbReference type="InterPro" id="IPR038973">
    <property type="entry name" value="MutL/Mlh/Pms-like"/>
</dbReference>
<dbReference type="PANTHER" id="PTHR10073">
    <property type="entry name" value="DNA MISMATCH REPAIR PROTEIN MLH, PMS, MUTL"/>
    <property type="match status" value="1"/>
</dbReference>
<evidence type="ECO:0000256" key="2">
    <source>
        <dbReference type="ARBA" id="ARBA00021975"/>
    </source>
</evidence>
<dbReference type="Gene3D" id="3.30.1370.100">
    <property type="entry name" value="MutL, C-terminal domain, regulatory subdomain"/>
    <property type="match status" value="1"/>
</dbReference>
<dbReference type="RefSeq" id="WP_022635632.1">
    <property type="nucleotide sequence ID" value="NZ_ASJR01000001.1"/>
</dbReference>
<protein>
    <recommendedName>
        <fullName evidence="2 5">DNA mismatch repair protein MutL</fullName>
    </recommendedName>
</protein>
<dbReference type="Gene3D" id="3.30.565.10">
    <property type="entry name" value="Histidine kinase-like ATPase, C-terminal domain"/>
    <property type="match status" value="1"/>
</dbReference>
<keyword evidence="3 5" id="KW-0227">DNA damage</keyword>
<dbReference type="FunFam" id="3.30.565.10:FF:000003">
    <property type="entry name" value="DNA mismatch repair endonuclease MutL"/>
    <property type="match status" value="1"/>
</dbReference>
<dbReference type="InterPro" id="IPR014721">
    <property type="entry name" value="Ribsml_uS5_D2-typ_fold_subgr"/>
</dbReference>
<dbReference type="STRING" id="1313304.CALK_0063"/>
<dbReference type="PROSITE" id="PS00058">
    <property type="entry name" value="DNA_MISMATCH_REPAIR_1"/>
    <property type="match status" value="1"/>
</dbReference>
<feature type="domain" description="MutL C-terminal dimerisation" evidence="6">
    <location>
        <begin position="420"/>
        <end position="565"/>
    </location>
</feature>
<dbReference type="SMART" id="SM01340">
    <property type="entry name" value="DNA_mis_repair"/>
    <property type="match status" value="1"/>
</dbReference>
<accession>U7DB92</accession>
<dbReference type="Pfam" id="PF01119">
    <property type="entry name" value="DNA_mis_repair"/>
    <property type="match status" value="1"/>
</dbReference>
<keyword evidence="4 5" id="KW-0234">DNA repair</keyword>
<dbReference type="PATRIC" id="fig|1313304.3.peg.58"/>
<dbReference type="InterPro" id="IPR042121">
    <property type="entry name" value="MutL_C_regsub"/>
</dbReference>
<evidence type="ECO:0000259" key="6">
    <source>
        <dbReference type="SMART" id="SM00853"/>
    </source>
</evidence>
<dbReference type="NCBIfam" id="TIGR00585">
    <property type="entry name" value="mutl"/>
    <property type="match status" value="1"/>
</dbReference>
<dbReference type="SMART" id="SM00853">
    <property type="entry name" value="MutL_C"/>
    <property type="match status" value="1"/>
</dbReference>
<feature type="domain" description="DNA mismatch repair protein S5" evidence="7">
    <location>
        <begin position="209"/>
        <end position="327"/>
    </location>
</feature>
<dbReference type="SUPFAM" id="SSF54211">
    <property type="entry name" value="Ribosomal protein S5 domain 2-like"/>
    <property type="match status" value="1"/>
</dbReference>
<sequence length="607" mass="67820">MKQISLLTPDVVEQIAAGEVIERPASIVKELLENSIDAGATRITITIEEGGLSRIVITDNGMGIPQEELPLAIQRHATSKIRKSEDLYRITTLGFRGEALASISAVSRFEIQSSNIGDGMGWRLSVDENGISPMAPTEHLKGTTIECRDLFYNLPARKKFSKSIRSETMAVVKTIEQVVLAFPAIHFSATINGKKRYDTPSVDSPLLRIAQIAGRELAEDLIHVSREEEDYAIDLYISPPHKVQARPRYQSLFVNLRRVDNRSISHAVTKAFTRFISGHLKPNWFCYLDINPEKIDVNVHPTKAEIKFDAEQQLFSFVYHGVETEVNTHLRQELTPAASESAPSGSATAVPELHETKTTLHSFSSSSMEPGQSSVREIRQGVRPKATEQGQTALSFLSRVHDTTEDHSYLGRGQAVEGIPCFQIHKRFILSPVKEGVIIIDQHAAHERILYEKILRELYEGGTDSQQLMFPVTITLTSEEKNQVMELRNYFEKTGFTIQDFGGNSIAVSAVPAQGFVKSTEIQDAIQEMLTAFKEERDASILTSLHKRFAASYACGAAIKFGRELRQEEMSSLMNALFTAENPHICPHGRPTITKMSLDELNKRFLR</sequence>
<comment type="similarity">
    <text evidence="1 5">Belongs to the DNA mismatch repair MutL/HexB family.</text>
</comment>
<dbReference type="CDD" id="cd00782">
    <property type="entry name" value="MutL_Trans"/>
    <property type="match status" value="1"/>
</dbReference>
<dbReference type="OrthoDB" id="9763467at2"/>